<evidence type="ECO:0000313" key="2">
    <source>
        <dbReference type="Proteomes" id="UP001054837"/>
    </source>
</evidence>
<evidence type="ECO:0008006" key="3">
    <source>
        <dbReference type="Google" id="ProtNLM"/>
    </source>
</evidence>
<dbReference type="AlphaFoldDB" id="A0AAV4TCK8"/>
<comment type="caution">
    <text evidence="1">The sequence shown here is derived from an EMBL/GenBank/DDBJ whole genome shotgun (WGS) entry which is preliminary data.</text>
</comment>
<dbReference type="Proteomes" id="UP001054837">
    <property type="component" value="Unassembled WGS sequence"/>
</dbReference>
<dbReference type="EMBL" id="BPLQ01009431">
    <property type="protein sequence ID" value="GIY43924.1"/>
    <property type="molecule type" value="Genomic_DNA"/>
</dbReference>
<name>A0AAV4TCK8_9ARAC</name>
<keyword evidence="2" id="KW-1185">Reference proteome</keyword>
<evidence type="ECO:0000313" key="1">
    <source>
        <dbReference type="EMBL" id="GIY43924.1"/>
    </source>
</evidence>
<accession>A0AAV4TCK8</accession>
<reference evidence="1 2" key="1">
    <citation type="submission" date="2021-06" db="EMBL/GenBank/DDBJ databases">
        <title>Caerostris darwini draft genome.</title>
        <authorList>
            <person name="Kono N."/>
            <person name="Arakawa K."/>
        </authorList>
    </citation>
    <scope>NUCLEOTIDE SEQUENCE [LARGE SCALE GENOMIC DNA]</scope>
</reference>
<proteinExistence type="predicted"/>
<protein>
    <recommendedName>
        <fullName evidence="3">Ribosomal protein S10</fullName>
    </recommendedName>
</protein>
<organism evidence="1 2">
    <name type="scientific">Caerostris darwini</name>
    <dbReference type="NCBI Taxonomy" id="1538125"/>
    <lineage>
        <taxon>Eukaryota</taxon>
        <taxon>Metazoa</taxon>
        <taxon>Ecdysozoa</taxon>
        <taxon>Arthropoda</taxon>
        <taxon>Chelicerata</taxon>
        <taxon>Arachnida</taxon>
        <taxon>Araneae</taxon>
        <taxon>Araneomorphae</taxon>
        <taxon>Entelegynae</taxon>
        <taxon>Araneoidea</taxon>
        <taxon>Araneidae</taxon>
        <taxon>Caerostris</taxon>
    </lineage>
</organism>
<sequence>MAKVQTPLLKLASENEYEIVSRRGIRGFICNQSIIMTATVPGHTQHTTTLCPRLRVFRFRPKLEKFKPVITCSSVIDNNLIEFPVEGLATLQLASDKQRREIGLRFWQILDIIALKFASRGQRESQFVR</sequence>
<gene>
    <name evidence="1" type="ORF">CDAR_611171</name>
</gene>